<dbReference type="PANTHER" id="PTHR36688:SF2">
    <property type="entry name" value="ENDONUCLEASE_EXONUCLEASE_PHOSPHATASE DOMAIN-CONTAINING PROTEIN"/>
    <property type="match status" value="1"/>
</dbReference>
<dbReference type="InterPro" id="IPR036691">
    <property type="entry name" value="Endo/exonu/phosph_ase_sf"/>
</dbReference>
<dbReference type="CDD" id="cd01650">
    <property type="entry name" value="RT_nLTR_like"/>
    <property type="match status" value="1"/>
</dbReference>
<gene>
    <name evidence="2" type="ORF">HFQ381_LOCUS19955</name>
</gene>
<name>A0A820P5B7_9BILA</name>
<accession>A0A820P5B7</accession>
<evidence type="ECO:0000313" key="2">
    <source>
        <dbReference type="EMBL" id="CAF4399129.1"/>
    </source>
</evidence>
<comment type="caution">
    <text evidence="2">The sequence shown here is derived from an EMBL/GenBank/DDBJ whole genome shotgun (WGS) entry which is preliminary data.</text>
</comment>
<evidence type="ECO:0000313" key="3">
    <source>
        <dbReference type="Proteomes" id="UP000663851"/>
    </source>
</evidence>
<reference evidence="2" key="1">
    <citation type="submission" date="2021-02" db="EMBL/GenBank/DDBJ databases">
        <authorList>
            <person name="Nowell W R."/>
        </authorList>
    </citation>
    <scope>NUCLEOTIDE SEQUENCE</scope>
</reference>
<protein>
    <recommendedName>
        <fullName evidence="1">Reverse transcriptase domain-containing protein</fullName>
    </recommendedName>
</protein>
<dbReference type="AlphaFoldDB" id="A0A820P5B7"/>
<dbReference type="SUPFAM" id="SSF56219">
    <property type="entry name" value="DNase I-like"/>
    <property type="match status" value="1"/>
</dbReference>
<dbReference type="PROSITE" id="PS50878">
    <property type="entry name" value="RT_POL"/>
    <property type="match status" value="1"/>
</dbReference>
<evidence type="ECO:0000259" key="1">
    <source>
        <dbReference type="PROSITE" id="PS50878"/>
    </source>
</evidence>
<dbReference type="EMBL" id="CAJOBO010001659">
    <property type="protein sequence ID" value="CAF4399129.1"/>
    <property type="molecule type" value="Genomic_DNA"/>
</dbReference>
<dbReference type="SUPFAM" id="SSF56672">
    <property type="entry name" value="DNA/RNA polymerases"/>
    <property type="match status" value="1"/>
</dbReference>
<dbReference type="PANTHER" id="PTHR36688">
    <property type="entry name" value="ENDO/EXONUCLEASE/PHOSPHATASE DOMAIN-CONTAINING PROTEIN"/>
    <property type="match status" value="1"/>
</dbReference>
<organism evidence="2 3">
    <name type="scientific">Rotaria socialis</name>
    <dbReference type="NCBI Taxonomy" id="392032"/>
    <lineage>
        <taxon>Eukaryota</taxon>
        <taxon>Metazoa</taxon>
        <taxon>Spiralia</taxon>
        <taxon>Gnathifera</taxon>
        <taxon>Rotifera</taxon>
        <taxon>Eurotatoria</taxon>
        <taxon>Bdelloidea</taxon>
        <taxon>Philodinida</taxon>
        <taxon>Philodinidae</taxon>
        <taxon>Rotaria</taxon>
    </lineage>
</organism>
<dbReference type="InterPro" id="IPR000477">
    <property type="entry name" value="RT_dom"/>
</dbReference>
<dbReference type="Pfam" id="PF14529">
    <property type="entry name" value="Exo_endo_phos_2"/>
    <property type="match status" value="1"/>
</dbReference>
<dbReference type="GO" id="GO:0003824">
    <property type="term" value="F:catalytic activity"/>
    <property type="evidence" value="ECO:0007669"/>
    <property type="project" value="InterPro"/>
</dbReference>
<dbReference type="Pfam" id="PF00078">
    <property type="entry name" value="RVT_1"/>
    <property type="match status" value="1"/>
</dbReference>
<feature type="domain" description="Reverse transcriptase" evidence="1">
    <location>
        <begin position="532"/>
        <end position="792"/>
    </location>
</feature>
<dbReference type="Proteomes" id="UP000663851">
    <property type="component" value="Unassembled WGS sequence"/>
</dbReference>
<dbReference type="Gene3D" id="3.60.10.10">
    <property type="entry name" value="Endonuclease/exonuclease/phosphatase"/>
    <property type="match status" value="1"/>
</dbReference>
<dbReference type="InterPro" id="IPR052560">
    <property type="entry name" value="RdDP_mobile_element"/>
</dbReference>
<dbReference type="InterPro" id="IPR005135">
    <property type="entry name" value="Endo/exonuclease/phosphatase"/>
</dbReference>
<sequence length="943" mass="109282">MLSLPQPHLMESKENTSHQLIFQKSKQIQQKIVEINMTVISMILSTKELIKIMHCNVTSIKKHKEEICARFNQFDILSINETNLKPHNLFSLPGYKIFRNDRPDRQGGGVLLAIRNNIICHEKLNRTIENNEGIAVQIETPLGHLLIASIYIPPNVRIHHELLQQIYNLNNNCLILGDLNASLQSMGSRRTNVKGRQLQQVLDEGYLQCIDNDLTTYARNNYEEKIDWILASQPTILFIDNVETEAPLGLKEDHKPLTFNLNMAADNKPSSPRLSFNFKSANWQLYRKTLNELLSNIDRTKTITTVEEIESYATTLTECISSSTKLSIPPTKDKLTNFPISTTTKNLIDRKHRAYRRWRKTMNENDKKEYYKSKELLTNALRNNRIEKMNQIMSSLSGSKMCSDKVWGTVRKFHNKRTNQSHSGDLIYQNITSNSDHDKVNLFASYFENEIFVEKPDHLPFHTQVRKKVDRIKRILKMPVNRKLTPPITTKEIKTILKQLPNSSPGPDSIHNRCLKNYTTLLVQHLAKIFNSIIDIGHIPNIWKKANIILLLKKKKDKKQPSSYRPISLLSCVGKILEKIIKQRMTKELNERKILPIHQAGFREHKSTMYNIYRLERFAHEHLDKRQHAAVIFFDVKAAFDTVWFDGLIYKLYDLRLPSYLIRYIVSFLDNRTASIEIENTLSKPFVLRSGTPQGSPLSPLLYILYTSDSMNSIHQHTEHGLFADDTALWASSNTITNLKNRLQSSINEFQNWCNAWKLTIQPRKTELLHFSPHPRKKYKNELEIETEGVIIKPVFSSRYLGIIFDHKLDWRSYVNHIETKVASRISLLRFLAKLNPNANLNTMLILYKSLVRSIIAYGSPILLTANQKIWTRLQIIQNKALKATLGLPIYTSTEYIHKIGNIPEIKTYSTTLLQKAITRARINNDKISEENLLRIQLQIDTK</sequence>
<dbReference type="InterPro" id="IPR043502">
    <property type="entry name" value="DNA/RNA_pol_sf"/>
</dbReference>
<proteinExistence type="predicted"/>